<keyword evidence="3" id="KW-1185">Reference proteome</keyword>
<accession>A0ABT3PKS0</accession>
<sequence>MTFSLIQAQEDTVAAVDTLTKSYSPNWEGSAGFEQAGPFIQAAASYDLIFIVLAVSLVIWFVLLFFMIRVDKKVGRLENELKHSKKQTQHET</sequence>
<keyword evidence="1" id="KW-0812">Transmembrane</keyword>
<feature type="transmembrane region" description="Helical" evidence="1">
    <location>
        <begin position="48"/>
        <end position="68"/>
    </location>
</feature>
<keyword evidence="1" id="KW-1133">Transmembrane helix</keyword>
<protein>
    <recommendedName>
        <fullName evidence="4">CcmD family protein</fullName>
    </recommendedName>
</protein>
<proteinExistence type="predicted"/>
<gene>
    <name evidence="2" type="ORF">J6I44_03095</name>
</gene>
<name>A0ABT3PKS0_9BACT</name>
<organism evidence="2 3">
    <name type="scientific">Fodinibius salsisoli</name>
    <dbReference type="NCBI Taxonomy" id="2820877"/>
    <lineage>
        <taxon>Bacteria</taxon>
        <taxon>Pseudomonadati</taxon>
        <taxon>Balneolota</taxon>
        <taxon>Balneolia</taxon>
        <taxon>Balneolales</taxon>
        <taxon>Balneolaceae</taxon>
        <taxon>Fodinibius</taxon>
    </lineage>
</organism>
<evidence type="ECO:0000256" key="1">
    <source>
        <dbReference type="SAM" id="Phobius"/>
    </source>
</evidence>
<dbReference type="Pfam" id="PF20077">
    <property type="entry name" value="CcmD_alt"/>
    <property type="match status" value="1"/>
</dbReference>
<evidence type="ECO:0000313" key="2">
    <source>
        <dbReference type="EMBL" id="MCW9705819.1"/>
    </source>
</evidence>
<dbReference type="RefSeq" id="WP_265764489.1">
    <property type="nucleotide sequence ID" value="NZ_JAGGJA010000002.1"/>
</dbReference>
<evidence type="ECO:0000313" key="3">
    <source>
        <dbReference type="Proteomes" id="UP001207918"/>
    </source>
</evidence>
<reference evidence="2 3" key="1">
    <citation type="submission" date="2021-03" db="EMBL/GenBank/DDBJ databases">
        <title>Aliifodinibius sp. nov., a new bacterium isolated from saline soil.</title>
        <authorList>
            <person name="Galisteo C."/>
            <person name="De La Haba R."/>
            <person name="Sanchez-Porro C."/>
            <person name="Ventosa A."/>
        </authorList>
    </citation>
    <scope>NUCLEOTIDE SEQUENCE [LARGE SCALE GENOMIC DNA]</scope>
    <source>
        <strain evidence="2 3">1BSP15-2V2</strain>
    </source>
</reference>
<evidence type="ECO:0008006" key="4">
    <source>
        <dbReference type="Google" id="ProtNLM"/>
    </source>
</evidence>
<keyword evidence="1" id="KW-0472">Membrane</keyword>
<comment type="caution">
    <text evidence="2">The sequence shown here is derived from an EMBL/GenBank/DDBJ whole genome shotgun (WGS) entry which is preliminary data.</text>
</comment>
<dbReference type="Proteomes" id="UP001207918">
    <property type="component" value="Unassembled WGS sequence"/>
</dbReference>
<dbReference type="EMBL" id="JAGGJA010000002">
    <property type="protein sequence ID" value="MCW9705819.1"/>
    <property type="molecule type" value="Genomic_DNA"/>
</dbReference>